<dbReference type="AlphaFoldDB" id="A0A5D0UG57"/>
<dbReference type="GO" id="GO:0003677">
    <property type="term" value="F:DNA binding"/>
    <property type="evidence" value="ECO:0007669"/>
    <property type="project" value="UniProtKB-KW"/>
</dbReference>
<dbReference type="CDD" id="cd06170">
    <property type="entry name" value="LuxR_C_like"/>
    <property type="match status" value="1"/>
</dbReference>
<dbReference type="CDD" id="cd17535">
    <property type="entry name" value="REC_NarL-like"/>
    <property type="match status" value="1"/>
</dbReference>
<comment type="caution">
    <text evidence="6">The sequence shown here is derived from an EMBL/GenBank/DDBJ whole genome shotgun (WGS) entry which is preliminary data.</text>
</comment>
<dbReference type="InterPro" id="IPR016032">
    <property type="entry name" value="Sig_transdc_resp-reg_C-effctor"/>
</dbReference>
<dbReference type="OrthoDB" id="4865864at2"/>
<dbReference type="Gene3D" id="3.40.50.2300">
    <property type="match status" value="1"/>
</dbReference>
<dbReference type="RefSeq" id="WP_148348624.1">
    <property type="nucleotide sequence ID" value="NZ_JBHSBF010000022.1"/>
</dbReference>
<evidence type="ECO:0000259" key="5">
    <source>
        <dbReference type="PROSITE" id="PS50110"/>
    </source>
</evidence>
<keyword evidence="7" id="KW-1185">Reference proteome</keyword>
<dbReference type="EMBL" id="VSFF01000002">
    <property type="protein sequence ID" value="TYC17481.1"/>
    <property type="molecule type" value="Genomic_DNA"/>
</dbReference>
<dbReference type="InterPro" id="IPR039420">
    <property type="entry name" value="WalR-like"/>
</dbReference>
<dbReference type="InterPro" id="IPR001789">
    <property type="entry name" value="Sig_transdc_resp-reg_receiver"/>
</dbReference>
<gene>
    <name evidence="6" type="ORF">FXF65_05590</name>
</gene>
<reference evidence="6 7" key="1">
    <citation type="submission" date="2019-08" db="EMBL/GenBank/DDBJ databases">
        <title>Actinomadura sp. nov. CYP1-5 isolated from mountain soil.</title>
        <authorList>
            <person name="Songsumanus A."/>
            <person name="Kuncharoen N."/>
            <person name="Kudo T."/>
            <person name="Yuki M."/>
            <person name="Igarashi Y."/>
            <person name="Tanasupawat S."/>
        </authorList>
    </citation>
    <scope>NUCLEOTIDE SEQUENCE [LARGE SCALE GENOMIC DNA]</scope>
    <source>
        <strain evidence="6 7">GKU157</strain>
    </source>
</reference>
<dbReference type="PANTHER" id="PTHR43214:SF43">
    <property type="entry name" value="TWO-COMPONENT RESPONSE REGULATOR"/>
    <property type="match status" value="1"/>
</dbReference>
<protein>
    <submittedName>
        <fullName evidence="6">Response regulator transcription factor</fullName>
    </submittedName>
</protein>
<dbReference type="PROSITE" id="PS50110">
    <property type="entry name" value="RESPONSE_REGULATORY"/>
    <property type="match status" value="1"/>
</dbReference>
<dbReference type="SUPFAM" id="SSF52172">
    <property type="entry name" value="CheY-like"/>
    <property type="match status" value="1"/>
</dbReference>
<dbReference type="Pfam" id="PF00072">
    <property type="entry name" value="Response_reg"/>
    <property type="match status" value="1"/>
</dbReference>
<evidence type="ECO:0000256" key="3">
    <source>
        <dbReference type="PROSITE-ProRule" id="PRU00169"/>
    </source>
</evidence>
<evidence type="ECO:0000313" key="6">
    <source>
        <dbReference type="EMBL" id="TYC17481.1"/>
    </source>
</evidence>
<proteinExistence type="predicted"/>
<feature type="modified residue" description="4-aspartylphosphate" evidence="3">
    <location>
        <position position="71"/>
    </location>
</feature>
<dbReference type="Pfam" id="PF00196">
    <property type="entry name" value="GerE"/>
    <property type="match status" value="1"/>
</dbReference>
<dbReference type="GO" id="GO:0006355">
    <property type="term" value="P:regulation of DNA-templated transcription"/>
    <property type="evidence" value="ECO:0007669"/>
    <property type="project" value="InterPro"/>
</dbReference>
<dbReference type="InterPro" id="IPR058245">
    <property type="entry name" value="NreC/VraR/RcsB-like_REC"/>
</dbReference>
<evidence type="ECO:0000256" key="2">
    <source>
        <dbReference type="ARBA" id="ARBA00023125"/>
    </source>
</evidence>
<sequence>MNGDFPMYRANGPASDAKAVRVLVVSDNPMSRIGFQALLGASPVVRVTGGGTVGRAVAGVRAHAPDVVLLDASPPPAGGIGRLARAGGRVVVVTTAQDPPLLVQAIAAGAHGCLVYGHFEPQDLPDLLVSAGRGEACLSPPVVTALVRWLHDGGGTRRHDSGLTAREAEILELIAAGLTNRQIARRLVISEKTVKNHAHQIYKRLGADGREHAAERWLELYSGPPATDRP</sequence>
<dbReference type="PRINTS" id="PR00038">
    <property type="entry name" value="HTHLUXR"/>
</dbReference>
<dbReference type="InterPro" id="IPR000792">
    <property type="entry name" value="Tscrpt_reg_LuxR_C"/>
</dbReference>
<evidence type="ECO:0000259" key="4">
    <source>
        <dbReference type="PROSITE" id="PS50043"/>
    </source>
</evidence>
<accession>A0A5D0UG57</accession>
<evidence type="ECO:0000256" key="1">
    <source>
        <dbReference type="ARBA" id="ARBA00022553"/>
    </source>
</evidence>
<dbReference type="InterPro" id="IPR011006">
    <property type="entry name" value="CheY-like_superfamily"/>
</dbReference>
<feature type="domain" description="HTH luxR-type" evidence="4">
    <location>
        <begin position="156"/>
        <end position="221"/>
    </location>
</feature>
<dbReference type="SUPFAM" id="SSF46894">
    <property type="entry name" value="C-terminal effector domain of the bipartite response regulators"/>
    <property type="match status" value="1"/>
</dbReference>
<name>A0A5D0UG57_9ACTN</name>
<dbReference type="PANTHER" id="PTHR43214">
    <property type="entry name" value="TWO-COMPONENT RESPONSE REGULATOR"/>
    <property type="match status" value="1"/>
</dbReference>
<feature type="domain" description="Response regulatory" evidence="5">
    <location>
        <begin position="21"/>
        <end position="131"/>
    </location>
</feature>
<evidence type="ECO:0000313" key="7">
    <source>
        <dbReference type="Proteomes" id="UP000322634"/>
    </source>
</evidence>
<keyword evidence="1 3" id="KW-0597">Phosphoprotein</keyword>
<dbReference type="PROSITE" id="PS50043">
    <property type="entry name" value="HTH_LUXR_2"/>
    <property type="match status" value="1"/>
</dbReference>
<dbReference type="GO" id="GO:0000160">
    <property type="term" value="P:phosphorelay signal transduction system"/>
    <property type="evidence" value="ECO:0007669"/>
    <property type="project" value="InterPro"/>
</dbReference>
<dbReference type="Proteomes" id="UP000322634">
    <property type="component" value="Unassembled WGS sequence"/>
</dbReference>
<dbReference type="SMART" id="SM00421">
    <property type="entry name" value="HTH_LUXR"/>
    <property type="match status" value="1"/>
</dbReference>
<keyword evidence="2" id="KW-0238">DNA-binding</keyword>
<organism evidence="6 7">
    <name type="scientific">Actinomadura syzygii</name>
    <dbReference type="NCBI Taxonomy" id="1427538"/>
    <lineage>
        <taxon>Bacteria</taxon>
        <taxon>Bacillati</taxon>
        <taxon>Actinomycetota</taxon>
        <taxon>Actinomycetes</taxon>
        <taxon>Streptosporangiales</taxon>
        <taxon>Thermomonosporaceae</taxon>
        <taxon>Actinomadura</taxon>
    </lineage>
</organism>